<name>A0A5C5RUM3_9ACTN</name>
<dbReference type="OrthoDB" id="9815126at2"/>
<organism evidence="1 2">
    <name type="scientific">Tsukamurella sputi</name>
    <dbReference type="NCBI Taxonomy" id="2591848"/>
    <lineage>
        <taxon>Bacteria</taxon>
        <taxon>Bacillati</taxon>
        <taxon>Actinomycetota</taxon>
        <taxon>Actinomycetes</taxon>
        <taxon>Mycobacteriales</taxon>
        <taxon>Tsukamurellaceae</taxon>
        <taxon>Tsukamurella</taxon>
    </lineage>
</organism>
<evidence type="ECO:0000313" key="2">
    <source>
        <dbReference type="Proteomes" id="UP000319792"/>
    </source>
</evidence>
<dbReference type="PANTHER" id="PTHR11803">
    <property type="entry name" value="2-IMINOBUTANOATE/2-IMINOPROPANOATE DEAMINASE RIDA"/>
    <property type="match status" value="1"/>
</dbReference>
<accession>A0A5C5RUM3</accession>
<comment type="caution">
    <text evidence="1">The sequence shown here is derived from an EMBL/GenBank/DDBJ whole genome shotgun (WGS) entry which is preliminary data.</text>
</comment>
<dbReference type="Proteomes" id="UP000319792">
    <property type="component" value="Unassembled WGS sequence"/>
</dbReference>
<proteinExistence type="predicted"/>
<protein>
    <submittedName>
        <fullName evidence="1">RidA family protein</fullName>
    </submittedName>
</protein>
<sequence>MTTRQIHNPGDRAQRYYDAMHFATATRVGDLVWVSGQVGIDPETSLPAEGIEAQARFAFEGVKAALEAAGASMGDIVELLTFHTALARDSAVFSAVKDEFIREPYPCWSAVGVTELARPELLVEIRAVAHITAG</sequence>
<dbReference type="AlphaFoldDB" id="A0A5C5RUM3"/>
<dbReference type="CDD" id="cd02198">
    <property type="entry name" value="YjgH_like"/>
    <property type="match status" value="1"/>
</dbReference>
<dbReference type="InterPro" id="IPR038743">
    <property type="entry name" value="YjgH-like"/>
</dbReference>
<dbReference type="SUPFAM" id="SSF55298">
    <property type="entry name" value="YjgF-like"/>
    <property type="match status" value="1"/>
</dbReference>
<gene>
    <name evidence="1" type="ORF">FK268_03470</name>
</gene>
<dbReference type="InterPro" id="IPR035959">
    <property type="entry name" value="RutC-like_sf"/>
</dbReference>
<dbReference type="GO" id="GO:0005829">
    <property type="term" value="C:cytosol"/>
    <property type="evidence" value="ECO:0007669"/>
    <property type="project" value="TreeGrafter"/>
</dbReference>
<dbReference type="RefSeq" id="WP_146431115.1">
    <property type="nucleotide sequence ID" value="NZ_VIGV01000001.1"/>
</dbReference>
<evidence type="ECO:0000313" key="1">
    <source>
        <dbReference type="EMBL" id="TWS26308.1"/>
    </source>
</evidence>
<dbReference type="Pfam" id="PF01042">
    <property type="entry name" value="Ribonuc_L-PSP"/>
    <property type="match status" value="1"/>
</dbReference>
<dbReference type="InterPro" id="IPR006175">
    <property type="entry name" value="YjgF/YER057c/UK114"/>
</dbReference>
<dbReference type="Gene3D" id="3.30.1330.40">
    <property type="entry name" value="RutC-like"/>
    <property type="match status" value="1"/>
</dbReference>
<dbReference type="PANTHER" id="PTHR11803:SF44">
    <property type="entry name" value="RUTC FAMILY PROTEIN YJGH"/>
    <property type="match status" value="1"/>
</dbReference>
<keyword evidence="2" id="KW-1185">Reference proteome</keyword>
<reference evidence="1 2" key="1">
    <citation type="submission" date="2019-08" db="EMBL/GenBank/DDBJ databases">
        <title>Tsukamurella conjunctivitidis sp. nov., Tsukamurella assacharolytica sp. nov. and Tsukamurella sputae sp. nov. isolated from patients with conjunctivitis, bacteraemia (lymphoma) and respiratory infection (sputum) in Hong Kong.</title>
        <authorList>
            <person name="Fok K.M.N."/>
            <person name="Fong J.Y.H."/>
        </authorList>
    </citation>
    <scope>NUCLEOTIDE SEQUENCE [LARGE SCALE GENOMIC DNA]</scope>
    <source>
        <strain evidence="1 2">HKU70</strain>
    </source>
</reference>
<dbReference type="EMBL" id="VIGV01000001">
    <property type="protein sequence ID" value="TWS26308.1"/>
    <property type="molecule type" value="Genomic_DNA"/>
</dbReference>
<dbReference type="GO" id="GO:0019239">
    <property type="term" value="F:deaminase activity"/>
    <property type="evidence" value="ECO:0007669"/>
    <property type="project" value="TreeGrafter"/>
</dbReference>